<protein>
    <submittedName>
        <fullName evidence="8">Protein containing SET domain</fullName>
    </submittedName>
</protein>
<reference evidence="8" key="1">
    <citation type="journal article" date="2015" name="Genome Announc.">
        <title>Draft Genome Sequences of Anaerolinea thermolimosa IMO-1, Bellilinea caldifistulae GOMI-1, Leptolinea tardivitalis YMTK-2, Levilinea saccharolytica KIBI-1, Longilinea arvoryzae KOME-1, Previously Described as Members of the Class Anaerolineae (Chloroflexi).</title>
        <authorList>
            <person name="Matsuura N."/>
            <person name="Tourlousse M.D."/>
            <person name="Ohashi A."/>
            <person name="Hugenholtz P."/>
            <person name="Sekiguchi Y."/>
        </authorList>
    </citation>
    <scope>NUCLEOTIDE SEQUENCE</scope>
    <source>
        <strain evidence="8">KIBI-1</strain>
    </source>
</reference>
<comment type="subcellular location">
    <subcellularLocation>
        <location evidence="1">Chromosome</location>
    </subcellularLocation>
</comment>
<dbReference type="OrthoDB" id="9804945at2"/>
<proteinExistence type="predicted"/>
<dbReference type="Gene3D" id="2.170.270.10">
    <property type="entry name" value="SET domain"/>
    <property type="match status" value="1"/>
</dbReference>
<dbReference type="PANTHER" id="PTHR22884">
    <property type="entry name" value="SET DOMAIN PROTEINS"/>
    <property type="match status" value="1"/>
</dbReference>
<keyword evidence="5" id="KW-0949">S-adenosyl-L-methionine</keyword>
<dbReference type="InterPro" id="IPR001214">
    <property type="entry name" value="SET_dom"/>
</dbReference>
<evidence type="ECO:0000259" key="7">
    <source>
        <dbReference type="PROSITE" id="PS50868"/>
    </source>
</evidence>
<keyword evidence="2" id="KW-0158">Chromosome</keyword>
<evidence type="ECO:0000256" key="3">
    <source>
        <dbReference type="ARBA" id="ARBA00022603"/>
    </source>
</evidence>
<dbReference type="SMART" id="SM00317">
    <property type="entry name" value="SET"/>
    <property type="match status" value="1"/>
</dbReference>
<dbReference type="SUPFAM" id="SSF82199">
    <property type="entry name" value="SET domain"/>
    <property type="match status" value="1"/>
</dbReference>
<dbReference type="GO" id="GO:0032259">
    <property type="term" value="P:methylation"/>
    <property type="evidence" value="ECO:0007669"/>
    <property type="project" value="UniProtKB-KW"/>
</dbReference>
<keyword evidence="3" id="KW-0489">Methyltransferase</keyword>
<dbReference type="AlphaFoldDB" id="A0A0M8JPY5"/>
<accession>A0A0M8JPY5</accession>
<dbReference type="InterPro" id="IPR046341">
    <property type="entry name" value="SET_dom_sf"/>
</dbReference>
<name>A0A0M8JPY5_9CHLR</name>
<dbReference type="PROSITE" id="PS50868">
    <property type="entry name" value="POST_SET"/>
    <property type="match status" value="1"/>
</dbReference>
<dbReference type="InterPro" id="IPR050777">
    <property type="entry name" value="SET2_Histone-Lys_MeTrsfase"/>
</dbReference>
<keyword evidence="4" id="KW-0808">Transferase</keyword>
<dbReference type="GO" id="GO:0008168">
    <property type="term" value="F:methyltransferase activity"/>
    <property type="evidence" value="ECO:0007669"/>
    <property type="project" value="UniProtKB-KW"/>
</dbReference>
<evidence type="ECO:0000256" key="1">
    <source>
        <dbReference type="ARBA" id="ARBA00004286"/>
    </source>
</evidence>
<evidence type="ECO:0000256" key="5">
    <source>
        <dbReference type="ARBA" id="ARBA00022691"/>
    </source>
</evidence>
<dbReference type="Pfam" id="PF00856">
    <property type="entry name" value="SET"/>
    <property type="match status" value="1"/>
</dbReference>
<sequence length="189" mass="21390">MQKFPTSSYTSPKMELRSCPKKGSYGLFAREAIDAGEILCVWGGEVVTEEMLEHIPAERAQHGLQVEDHIYLLPLVEGDPADYVNHSCDPNAGLSGQICMVAMRDIRENEEVCFDYAMCDSTDYDEFVCGCGSEKCRHVITGNDWKIPELQERYDGYFVPYLQRRVDAMRAKNNGHKHKAVEMELSLGD</sequence>
<gene>
    <name evidence="8" type="ORF">LSAC_03309</name>
</gene>
<dbReference type="PROSITE" id="PS50280">
    <property type="entry name" value="SET"/>
    <property type="match status" value="1"/>
</dbReference>
<evidence type="ECO:0000256" key="4">
    <source>
        <dbReference type="ARBA" id="ARBA00022679"/>
    </source>
</evidence>
<evidence type="ECO:0000313" key="8">
    <source>
        <dbReference type="EMBL" id="GAP19407.1"/>
    </source>
</evidence>
<dbReference type="GO" id="GO:0005694">
    <property type="term" value="C:chromosome"/>
    <property type="evidence" value="ECO:0007669"/>
    <property type="project" value="UniProtKB-SubCell"/>
</dbReference>
<evidence type="ECO:0000259" key="6">
    <source>
        <dbReference type="PROSITE" id="PS50280"/>
    </source>
</evidence>
<feature type="domain" description="Post-SET" evidence="7">
    <location>
        <begin position="125"/>
        <end position="141"/>
    </location>
</feature>
<evidence type="ECO:0000256" key="2">
    <source>
        <dbReference type="ARBA" id="ARBA00022454"/>
    </source>
</evidence>
<feature type="domain" description="SET" evidence="6">
    <location>
        <begin position="12"/>
        <end position="117"/>
    </location>
</feature>
<dbReference type="EMBL" id="DF967975">
    <property type="protein sequence ID" value="GAP19407.1"/>
    <property type="molecule type" value="Genomic_DNA"/>
</dbReference>
<dbReference type="RefSeq" id="WP_062419688.1">
    <property type="nucleotide sequence ID" value="NZ_BBXZ01000175.1"/>
</dbReference>
<organism evidence="8">
    <name type="scientific">Levilinea saccharolytica</name>
    <dbReference type="NCBI Taxonomy" id="229921"/>
    <lineage>
        <taxon>Bacteria</taxon>
        <taxon>Bacillati</taxon>
        <taxon>Chloroflexota</taxon>
        <taxon>Anaerolineae</taxon>
        <taxon>Anaerolineales</taxon>
        <taxon>Anaerolineaceae</taxon>
        <taxon>Levilinea</taxon>
    </lineage>
</organism>
<dbReference type="InterPro" id="IPR003616">
    <property type="entry name" value="Post-SET_dom"/>
</dbReference>